<dbReference type="InterPro" id="IPR003094">
    <property type="entry name" value="6Pfruct_kin"/>
</dbReference>
<dbReference type="EMBL" id="CAXAMM010041496">
    <property type="protein sequence ID" value="CAK9099724.1"/>
    <property type="molecule type" value="Genomic_DNA"/>
</dbReference>
<evidence type="ECO:0000256" key="1">
    <source>
        <dbReference type="ARBA" id="ARBA00022741"/>
    </source>
</evidence>
<dbReference type="InterPro" id="IPR029033">
    <property type="entry name" value="His_PPase_superfam"/>
</dbReference>
<dbReference type="Gene3D" id="3.40.50.1240">
    <property type="entry name" value="Phosphoglycerate mutase-like"/>
    <property type="match status" value="1"/>
</dbReference>
<evidence type="ECO:0000313" key="6">
    <source>
        <dbReference type="Proteomes" id="UP001642464"/>
    </source>
</evidence>
<keyword evidence="1" id="KW-0547">Nucleotide-binding</keyword>
<evidence type="ECO:0000256" key="3">
    <source>
        <dbReference type="SAM" id="MobiDB-lite"/>
    </source>
</evidence>
<dbReference type="Pfam" id="PF00300">
    <property type="entry name" value="His_Phos_1"/>
    <property type="match status" value="1"/>
</dbReference>
<feature type="region of interest" description="Disordered" evidence="3">
    <location>
        <begin position="27"/>
        <end position="62"/>
    </location>
</feature>
<dbReference type="PANTHER" id="PTHR10606">
    <property type="entry name" value="6-PHOSPHOFRUCTO-2-KINASE/FRUCTOSE-2,6-BISPHOSPHATASE"/>
    <property type="match status" value="1"/>
</dbReference>
<comment type="caution">
    <text evidence="5">The sequence shown here is derived from an EMBL/GenBank/DDBJ whole genome shotgun (WGS) entry which is preliminary data.</text>
</comment>
<reference evidence="5 6" key="1">
    <citation type="submission" date="2024-02" db="EMBL/GenBank/DDBJ databases">
        <authorList>
            <person name="Chen Y."/>
            <person name="Shah S."/>
            <person name="Dougan E. K."/>
            <person name="Thang M."/>
            <person name="Chan C."/>
        </authorList>
    </citation>
    <scope>NUCLEOTIDE SEQUENCE [LARGE SCALE GENOMIC DNA]</scope>
</reference>
<feature type="compositionally biased region" description="Polar residues" evidence="3">
    <location>
        <begin position="33"/>
        <end position="45"/>
    </location>
</feature>
<protein>
    <submittedName>
        <fullName evidence="5">Probable 6-phosphofructo-2-kinase PB17E12.14c</fullName>
    </submittedName>
</protein>
<dbReference type="Proteomes" id="UP001642464">
    <property type="component" value="Unassembled WGS sequence"/>
</dbReference>
<dbReference type="PRINTS" id="PR00991">
    <property type="entry name" value="6PFRUCTKNASE"/>
</dbReference>
<keyword evidence="6" id="KW-1185">Reference proteome</keyword>
<dbReference type="InterPro" id="IPR027417">
    <property type="entry name" value="P-loop_NTPase"/>
</dbReference>
<feature type="domain" description="6-phosphofructo-2-kinase" evidence="4">
    <location>
        <begin position="135"/>
        <end position="336"/>
    </location>
</feature>
<accession>A0ABP0RHT5</accession>
<dbReference type="Gene3D" id="3.40.50.300">
    <property type="entry name" value="P-loop containing nucleotide triphosphate hydrolases"/>
    <property type="match status" value="1"/>
</dbReference>
<proteinExistence type="predicted"/>
<evidence type="ECO:0000259" key="4">
    <source>
        <dbReference type="Pfam" id="PF01591"/>
    </source>
</evidence>
<keyword evidence="2" id="KW-0067">ATP-binding</keyword>
<name>A0ABP0RHT5_9DINO</name>
<dbReference type="PIRSF" id="PIRSF000709">
    <property type="entry name" value="6PFK_2-Ptase"/>
    <property type="match status" value="1"/>
</dbReference>
<dbReference type="InterPro" id="IPR013079">
    <property type="entry name" value="6Phosfructo_kin"/>
</dbReference>
<evidence type="ECO:0000256" key="2">
    <source>
        <dbReference type="ARBA" id="ARBA00022840"/>
    </source>
</evidence>
<dbReference type="PANTHER" id="PTHR10606:SF32">
    <property type="entry name" value="6-PHOSPHOFRUCTO-2-KINASE 1"/>
    <property type="match status" value="1"/>
</dbReference>
<dbReference type="SUPFAM" id="SSF53254">
    <property type="entry name" value="Phosphoglycerate mutase-like"/>
    <property type="match status" value="1"/>
</dbReference>
<gene>
    <name evidence="5" type="ORF">SCF082_LOCUS46699</name>
</gene>
<evidence type="ECO:0000313" key="5">
    <source>
        <dbReference type="EMBL" id="CAK9099724.1"/>
    </source>
</evidence>
<sequence length="578" mass="63856">MVLDGCLAGTSLGGLLGLLLKGKPENEAASPGTVASANPSPAQSRRGTKQLPEKLQNRSSLHPFKMHVESMTAKTVEVKSDTPLDAAPALPARAQTAPLDAAAEQAAEAVLEAAVSAQPRSFHRRVSGKFTMNENKVVEQKVVLAMVGLPARGKSYISKAIVRYLNFCGCPTRLFNAGNLRRESGKSGVKANFFDNSNADAKRMRDEMAMECLDQVLDFLEACGRATAVGILDATNTTLERRQKVKEKVRGRPGVRLIFLESLCDDEEILESNYELKLNNDDYKGMNAENALKDFKHRVQQYAEVYEPVQDDECDSRCGYIKLINAGEKLICYRCRSKDDEYGVVRYIFGLMGSINLGKRCIMIAMVGETEHDRQGLLGGDSELTEAGKQHAAAIAGLVAECERQAKKPVLVMCGTLARHLQTVEALKGVNGCSSNDCRTVLKLARLNELCAGLLDSLSYKDMQEIYPEEWQERALDKLNYRYPGVGGESYQDVVFRLTYLVLRLEQFMGNVLLICDKAVCRVLLAYFRGVPMEEMPYLEVPRCVITFERSHFGFKEDRIELSDMKAAVVASEITSAG</sequence>
<dbReference type="Pfam" id="PF01591">
    <property type="entry name" value="6PF2K"/>
    <property type="match status" value="1"/>
</dbReference>
<dbReference type="SUPFAM" id="SSF52540">
    <property type="entry name" value="P-loop containing nucleoside triphosphate hydrolases"/>
    <property type="match status" value="1"/>
</dbReference>
<dbReference type="InterPro" id="IPR013078">
    <property type="entry name" value="His_Pase_superF_clade-1"/>
</dbReference>
<organism evidence="5 6">
    <name type="scientific">Durusdinium trenchii</name>
    <dbReference type="NCBI Taxonomy" id="1381693"/>
    <lineage>
        <taxon>Eukaryota</taxon>
        <taxon>Sar</taxon>
        <taxon>Alveolata</taxon>
        <taxon>Dinophyceae</taxon>
        <taxon>Suessiales</taxon>
        <taxon>Symbiodiniaceae</taxon>
        <taxon>Durusdinium</taxon>
    </lineage>
</organism>